<feature type="transmembrane region" description="Helical" evidence="1">
    <location>
        <begin position="195"/>
        <end position="212"/>
    </location>
</feature>
<keyword evidence="1" id="KW-0812">Transmembrane</keyword>
<dbReference type="RefSeq" id="WP_184505392.1">
    <property type="nucleotide sequence ID" value="NZ_JACHBT010000008.1"/>
</dbReference>
<reference evidence="3 4" key="1">
    <citation type="submission" date="2020-08" db="EMBL/GenBank/DDBJ databases">
        <title>The Agave Microbiome: Exploring the role of microbial communities in plant adaptations to desert environments.</title>
        <authorList>
            <person name="Partida-Martinez L.P."/>
        </authorList>
    </citation>
    <scope>NUCLEOTIDE SEQUENCE [LARGE SCALE GENOMIC DNA]</scope>
    <source>
        <strain evidence="3 4">AS3.13</strain>
    </source>
</reference>
<feature type="transmembrane region" description="Helical" evidence="1">
    <location>
        <begin position="339"/>
        <end position="357"/>
    </location>
</feature>
<gene>
    <name evidence="3" type="ORF">F4693_001880</name>
</gene>
<dbReference type="GO" id="GO:0016020">
    <property type="term" value="C:membrane"/>
    <property type="evidence" value="ECO:0007669"/>
    <property type="project" value="TreeGrafter"/>
</dbReference>
<evidence type="ECO:0000313" key="3">
    <source>
        <dbReference type="EMBL" id="MBB6504903.1"/>
    </source>
</evidence>
<evidence type="ECO:0000259" key="2">
    <source>
        <dbReference type="Pfam" id="PF01757"/>
    </source>
</evidence>
<dbReference type="InterPro" id="IPR002656">
    <property type="entry name" value="Acyl_transf_3_dom"/>
</dbReference>
<evidence type="ECO:0000313" key="4">
    <source>
        <dbReference type="Proteomes" id="UP000522313"/>
    </source>
</evidence>
<proteinExistence type="predicted"/>
<feature type="transmembrane region" description="Helical" evidence="1">
    <location>
        <begin position="110"/>
        <end position="129"/>
    </location>
</feature>
<dbReference type="Pfam" id="PF01757">
    <property type="entry name" value="Acyl_transf_3"/>
    <property type="match status" value="1"/>
</dbReference>
<feature type="transmembrane region" description="Helical" evidence="1">
    <location>
        <begin position="160"/>
        <end position="183"/>
    </location>
</feature>
<protein>
    <submittedName>
        <fullName evidence="3">Peptidoglycan/LPS O-acetylase OafA/YrhL</fullName>
    </submittedName>
</protein>
<dbReference type="AlphaFoldDB" id="A0A7X0MPV5"/>
<evidence type="ECO:0000256" key="1">
    <source>
        <dbReference type="SAM" id="Phobius"/>
    </source>
</evidence>
<organism evidence="3 4">
    <name type="scientific">Sphingomonas endophytica</name>
    <dbReference type="NCBI Taxonomy" id="869719"/>
    <lineage>
        <taxon>Bacteria</taxon>
        <taxon>Pseudomonadati</taxon>
        <taxon>Pseudomonadota</taxon>
        <taxon>Alphaproteobacteria</taxon>
        <taxon>Sphingomonadales</taxon>
        <taxon>Sphingomonadaceae</taxon>
        <taxon>Sphingomonas</taxon>
    </lineage>
</organism>
<reference evidence="3 4" key="2">
    <citation type="submission" date="2020-08" db="EMBL/GenBank/DDBJ databases">
        <authorList>
            <person name="Partida-Martinez L."/>
            <person name="Huntemann M."/>
            <person name="Clum A."/>
            <person name="Wang J."/>
            <person name="Palaniappan K."/>
            <person name="Ritter S."/>
            <person name="Chen I.-M."/>
            <person name="Stamatis D."/>
            <person name="Reddy T."/>
            <person name="O'Malley R."/>
            <person name="Daum C."/>
            <person name="Shapiro N."/>
            <person name="Ivanova N."/>
            <person name="Kyrpides N."/>
            <person name="Woyke T."/>
        </authorList>
    </citation>
    <scope>NUCLEOTIDE SEQUENCE [LARGE SCALE GENOMIC DNA]</scope>
    <source>
        <strain evidence="3 4">AS3.13</strain>
    </source>
</reference>
<feature type="transmembrane region" description="Helical" evidence="1">
    <location>
        <begin position="70"/>
        <end position="89"/>
    </location>
</feature>
<dbReference type="EMBL" id="JACHBT010000008">
    <property type="protein sequence ID" value="MBB6504903.1"/>
    <property type="molecule type" value="Genomic_DNA"/>
</dbReference>
<dbReference type="Proteomes" id="UP000522313">
    <property type="component" value="Unassembled WGS sequence"/>
</dbReference>
<accession>A0A7X0MPV5</accession>
<keyword evidence="1" id="KW-0472">Membrane</keyword>
<feature type="transmembrane region" description="Helical" evidence="1">
    <location>
        <begin position="299"/>
        <end position="319"/>
    </location>
</feature>
<dbReference type="PANTHER" id="PTHR23028">
    <property type="entry name" value="ACETYLTRANSFERASE"/>
    <property type="match status" value="1"/>
</dbReference>
<feature type="transmembrane region" description="Helical" evidence="1">
    <location>
        <begin position="224"/>
        <end position="241"/>
    </location>
</feature>
<dbReference type="GO" id="GO:0016747">
    <property type="term" value="F:acyltransferase activity, transferring groups other than amino-acyl groups"/>
    <property type="evidence" value="ECO:0007669"/>
    <property type="project" value="InterPro"/>
</dbReference>
<feature type="transmembrane region" description="Helical" evidence="1">
    <location>
        <begin position="248"/>
        <end position="264"/>
    </location>
</feature>
<dbReference type="GO" id="GO:0009103">
    <property type="term" value="P:lipopolysaccharide biosynthetic process"/>
    <property type="evidence" value="ECO:0007669"/>
    <property type="project" value="TreeGrafter"/>
</dbReference>
<comment type="caution">
    <text evidence="3">The sequence shown here is derived from an EMBL/GenBank/DDBJ whole genome shotgun (WGS) entry which is preliminary data.</text>
</comment>
<feature type="transmembrane region" description="Helical" evidence="1">
    <location>
        <begin position="270"/>
        <end position="292"/>
    </location>
</feature>
<dbReference type="PANTHER" id="PTHR23028:SF53">
    <property type="entry name" value="ACYL_TRANSF_3 DOMAIN-CONTAINING PROTEIN"/>
    <property type="match status" value="1"/>
</dbReference>
<dbReference type="InterPro" id="IPR050879">
    <property type="entry name" value="Acyltransferase_3"/>
</dbReference>
<feature type="domain" description="Acyltransferase 3" evidence="2">
    <location>
        <begin position="27"/>
        <end position="355"/>
    </location>
</feature>
<name>A0A7X0MPV5_9SPHN</name>
<sequence length="382" mass="41843">MAPLSAAGGPAVDDIAQPGATTHFNLLQVMRGFAALWVVLFHVWTLQSIRTLYDALPPPWRELVFDDGRGGVAVFFVLSGFVIAHSLWGKRVDARYARTFAIRRSLRLDPAYWLSIPLALGATELIAMAHGEQFMWPATGTVIGHLLYLQELLALPQIQVVYWTLTYEVQFYLVTLLGGWLWCHARARSRRSAQAAWLLPAAFIVTAIASSLGDQQWMPRGVFLNYWFAFAAGALAYVAGWRRAGATPAVALALIAAIALWRAPGTFEVFNTPAMLTALGLFVAARAGWLTIGGGQRWLIGLGAISYSLYLVHLPILMLSGSVVRRVFGDGIVNDTGKVLAYLVLCLGGAMLFWRLVEAPTHRLAQRYGRARSRPTAPPAAI</sequence>
<feature type="transmembrane region" description="Helical" evidence="1">
    <location>
        <begin position="33"/>
        <end position="50"/>
    </location>
</feature>
<keyword evidence="1" id="KW-1133">Transmembrane helix</keyword>